<proteinExistence type="predicted"/>
<protein>
    <recommendedName>
        <fullName evidence="4">DUF3592 domain-containing protein</fullName>
    </recommendedName>
</protein>
<dbReference type="KEGG" id="kbs:EPA93_24530"/>
<organism evidence="2 3">
    <name type="scientific">Ktedonosporobacter rubrisoli</name>
    <dbReference type="NCBI Taxonomy" id="2509675"/>
    <lineage>
        <taxon>Bacteria</taxon>
        <taxon>Bacillati</taxon>
        <taxon>Chloroflexota</taxon>
        <taxon>Ktedonobacteria</taxon>
        <taxon>Ktedonobacterales</taxon>
        <taxon>Ktedonosporobacteraceae</taxon>
        <taxon>Ktedonosporobacter</taxon>
    </lineage>
</organism>
<evidence type="ECO:0008006" key="4">
    <source>
        <dbReference type="Google" id="ProtNLM"/>
    </source>
</evidence>
<evidence type="ECO:0000256" key="1">
    <source>
        <dbReference type="SAM" id="Phobius"/>
    </source>
</evidence>
<gene>
    <name evidence="2" type="ORF">EPA93_24530</name>
</gene>
<dbReference type="EMBL" id="CP035758">
    <property type="protein sequence ID" value="QBD78977.1"/>
    <property type="molecule type" value="Genomic_DNA"/>
</dbReference>
<name>A0A4P6JTS2_KTERU</name>
<feature type="transmembrane region" description="Helical" evidence="1">
    <location>
        <begin position="20"/>
        <end position="44"/>
    </location>
</feature>
<sequence>MSSGRNVLSAEQRRLRWKLWIGGGAILLTSCLLSLINLHSLFVYQTYQQGMCTIESSNIYKDRSHYTPEFTYILHTKDGHQEEITDEPNGPHPMMQDETLYDAEFNAQVILDRYEVGQSYPCWYNPANLGGNTAVLGHPSYTIDRLLGDCLGTFVASLVMQIIVIGSLAWFKRAGPFGKIGAAMLCAFVVLVGVSGLFFVWTGV</sequence>
<dbReference type="Proteomes" id="UP000290365">
    <property type="component" value="Chromosome"/>
</dbReference>
<feature type="transmembrane region" description="Helical" evidence="1">
    <location>
        <begin position="151"/>
        <end position="171"/>
    </location>
</feature>
<reference evidence="2 3" key="1">
    <citation type="submission" date="2019-01" db="EMBL/GenBank/DDBJ databases">
        <title>Ktedonosporobacter rubrisoli SCAWS-G2.</title>
        <authorList>
            <person name="Huang Y."/>
            <person name="Yan B."/>
        </authorList>
    </citation>
    <scope>NUCLEOTIDE SEQUENCE [LARGE SCALE GENOMIC DNA]</scope>
    <source>
        <strain evidence="2 3">SCAWS-G2</strain>
    </source>
</reference>
<keyword evidence="1" id="KW-0812">Transmembrane</keyword>
<dbReference type="RefSeq" id="WP_129890030.1">
    <property type="nucleotide sequence ID" value="NZ_CP035758.1"/>
</dbReference>
<keyword evidence="3" id="KW-1185">Reference proteome</keyword>
<dbReference type="PROSITE" id="PS51257">
    <property type="entry name" value="PROKAR_LIPOPROTEIN"/>
    <property type="match status" value="1"/>
</dbReference>
<evidence type="ECO:0000313" key="3">
    <source>
        <dbReference type="Proteomes" id="UP000290365"/>
    </source>
</evidence>
<evidence type="ECO:0000313" key="2">
    <source>
        <dbReference type="EMBL" id="QBD78977.1"/>
    </source>
</evidence>
<feature type="transmembrane region" description="Helical" evidence="1">
    <location>
        <begin position="183"/>
        <end position="201"/>
    </location>
</feature>
<keyword evidence="1" id="KW-0472">Membrane</keyword>
<dbReference type="AlphaFoldDB" id="A0A4P6JTS2"/>
<keyword evidence="1" id="KW-1133">Transmembrane helix</keyword>
<accession>A0A4P6JTS2</accession>